<evidence type="ECO:0000313" key="2">
    <source>
        <dbReference type="Proteomes" id="UP000828251"/>
    </source>
</evidence>
<accession>A0A9D3WFS9</accession>
<protein>
    <submittedName>
        <fullName evidence="1">Uncharacterized protein</fullName>
    </submittedName>
</protein>
<evidence type="ECO:0000313" key="1">
    <source>
        <dbReference type="EMBL" id="KAH1122902.1"/>
    </source>
</evidence>
<dbReference type="EMBL" id="JAIQCV010000002">
    <property type="protein sequence ID" value="KAH1122902.1"/>
    <property type="molecule type" value="Genomic_DNA"/>
</dbReference>
<name>A0A9D3WFS9_9ROSI</name>
<reference evidence="1 2" key="1">
    <citation type="journal article" date="2021" name="Plant Biotechnol. J.">
        <title>Multi-omics assisted identification of the key and species-specific regulatory components of drought-tolerant mechanisms in Gossypium stocksii.</title>
        <authorList>
            <person name="Yu D."/>
            <person name="Ke L."/>
            <person name="Zhang D."/>
            <person name="Wu Y."/>
            <person name="Sun Y."/>
            <person name="Mei J."/>
            <person name="Sun J."/>
            <person name="Sun Y."/>
        </authorList>
    </citation>
    <scope>NUCLEOTIDE SEQUENCE [LARGE SCALE GENOMIC DNA]</scope>
    <source>
        <strain evidence="2">cv. E1</strain>
        <tissue evidence="1">Leaf</tissue>
    </source>
</reference>
<dbReference type="Proteomes" id="UP000828251">
    <property type="component" value="Unassembled WGS sequence"/>
</dbReference>
<sequence>MKDECEQRIKEFKGVSNDVPSKLEIRIFFNDELGQITANKRKASTMLNMRLANLSRVDPDDEIMVEIEEVKLALNLETDKEKMFWEERLRANWPQFGDRNTSFFHNLANQQKKRNTKKKLKGLNEEWVVGKEEKVRVANEYFKELFTASDTRRNDRVLSGIINCIQEDMNIDLVEKFKLKEVRETVKSITPLKALDVLNRRKEIGIINSTSIVLIPKGLDMEVADLFGRETTTWKLEALRKHFVKDQFGITEMRFTIKIDEPCNAYNRGGRKTIGIVEDLD</sequence>
<gene>
    <name evidence="1" type="ORF">J1N35_006062</name>
</gene>
<keyword evidence="2" id="KW-1185">Reference proteome</keyword>
<dbReference type="AlphaFoldDB" id="A0A9D3WFS9"/>
<proteinExistence type="predicted"/>
<organism evidence="1 2">
    <name type="scientific">Gossypium stocksii</name>
    <dbReference type="NCBI Taxonomy" id="47602"/>
    <lineage>
        <taxon>Eukaryota</taxon>
        <taxon>Viridiplantae</taxon>
        <taxon>Streptophyta</taxon>
        <taxon>Embryophyta</taxon>
        <taxon>Tracheophyta</taxon>
        <taxon>Spermatophyta</taxon>
        <taxon>Magnoliopsida</taxon>
        <taxon>eudicotyledons</taxon>
        <taxon>Gunneridae</taxon>
        <taxon>Pentapetalae</taxon>
        <taxon>rosids</taxon>
        <taxon>malvids</taxon>
        <taxon>Malvales</taxon>
        <taxon>Malvaceae</taxon>
        <taxon>Malvoideae</taxon>
        <taxon>Gossypium</taxon>
    </lineage>
</organism>
<comment type="caution">
    <text evidence="1">The sequence shown here is derived from an EMBL/GenBank/DDBJ whole genome shotgun (WGS) entry which is preliminary data.</text>
</comment>